<dbReference type="EMBL" id="PKMF04000131">
    <property type="protein sequence ID" value="KAK7848153.1"/>
    <property type="molecule type" value="Genomic_DNA"/>
</dbReference>
<dbReference type="Proteomes" id="UP000237347">
    <property type="component" value="Unassembled WGS sequence"/>
</dbReference>
<evidence type="ECO:0000313" key="1">
    <source>
        <dbReference type="EMBL" id="KAK7848153.1"/>
    </source>
</evidence>
<reference evidence="1 2" key="1">
    <citation type="journal article" date="2018" name="Sci. Data">
        <title>The draft genome sequence of cork oak.</title>
        <authorList>
            <person name="Ramos A.M."/>
            <person name="Usie A."/>
            <person name="Barbosa P."/>
            <person name="Barros P.M."/>
            <person name="Capote T."/>
            <person name="Chaves I."/>
            <person name="Simoes F."/>
            <person name="Abreu I."/>
            <person name="Carrasquinho I."/>
            <person name="Faro C."/>
            <person name="Guimaraes J.B."/>
            <person name="Mendonca D."/>
            <person name="Nobrega F."/>
            <person name="Rodrigues L."/>
            <person name="Saibo N.J.M."/>
            <person name="Varela M.C."/>
            <person name="Egas C."/>
            <person name="Matos J."/>
            <person name="Miguel C.M."/>
            <person name="Oliveira M.M."/>
            <person name="Ricardo C.P."/>
            <person name="Goncalves S."/>
        </authorList>
    </citation>
    <scope>NUCLEOTIDE SEQUENCE [LARGE SCALE GENOMIC DNA]</scope>
    <source>
        <strain evidence="2">cv. HL8</strain>
    </source>
</reference>
<protein>
    <submittedName>
        <fullName evidence="1">Uncharacterized protein</fullName>
    </submittedName>
</protein>
<sequence>MTGKRSSLIKYPKDGVIHYKAMRSVDGGHCVVFETLDDITAYRLMSKIILLQYLKLQNIRI</sequence>
<accession>A0AAW0LBA4</accession>
<evidence type="ECO:0000313" key="2">
    <source>
        <dbReference type="Proteomes" id="UP000237347"/>
    </source>
</evidence>
<gene>
    <name evidence="1" type="ORF">CFP56_005502</name>
</gene>
<name>A0AAW0LBA4_QUESU</name>
<comment type="caution">
    <text evidence="1">The sequence shown here is derived from an EMBL/GenBank/DDBJ whole genome shotgun (WGS) entry which is preliminary data.</text>
</comment>
<keyword evidence="2" id="KW-1185">Reference proteome</keyword>
<proteinExistence type="predicted"/>
<dbReference type="AlphaFoldDB" id="A0AAW0LBA4"/>
<organism evidence="1 2">
    <name type="scientific">Quercus suber</name>
    <name type="common">Cork oak</name>
    <dbReference type="NCBI Taxonomy" id="58331"/>
    <lineage>
        <taxon>Eukaryota</taxon>
        <taxon>Viridiplantae</taxon>
        <taxon>Streptophyta</taxon>
        <taxon>Embryophyta</taxon>
        <taxon>Tracheophyta</taxon>
        <taxon>Spermatophyta</taxon>
        <taxon>Magnoliopsida</taxon>
        <taxon>eudicotyledons</taxon>
        <taxon>Gunneridae</taxon>
        <taxon>Pentapetalae</taxon>
        <taxon>rosids</taxon>
        <taxon>fabids</taxon>
        <taxon>Fagales</taxon>
        <taxon>Fagaceae</taxon>
        <taxon>Quercus</taxon>
    </lineage>
</organism>